<evidence type="ECO:0000256" key="12">
    <source>
        <dbReference type="SAM" id="MobiDB-lite"/>
    </source>
</evidence>
<evidence type="ECO:0000259" key="14">
    <source>
        <dbReference type="PROSITE" id="PS50081"/>
    </source>
</evidence>
<feature type="domain" description="SH3" evidence="13">
    <location>
        <begin position="908"/>
        <end position="968"/>
    </location>
</feature>
<dbReference type="PROSITE" id="PS50081">
    <property type="entry name" value="ZF_DAG_PE_2"/>
    <property type="match status" value="1"/>
</dbReference>
<evidence type="ECO:0000313" key="15">
    <source>
        <dbReference type="Proteomes" id="UP000694924"/>
    </source>
</evidence>
<dbReference type="Gene3D" id="2.30.30.40">
    <property type="entry name" value="SH3 Domains"/>
    <property type="match status" value="1"/>
</dbReference>
<evidence type="ECO:0000313" key="16">
    <source>
        <dbReference type="RefSeq" id="XP_015177352.1"/>
    </source>
</evidence>
<proteinExistence type="predicted"/>
<feature type="compositionally biased region" description="Low complexity" evidence="12">
    <location>
        <begin position="114"/>
        <end position="130"/>
    </location>
</feature>
<protein>
    <submittedName>
        <fullName evidence="16">Uncharacterized protein LOC107066856 isoform X3</fullName>
    </submittedName>
</protein>
<evidence type="ECO:0000256" key="9">
    <source>
        <dbReference type="ARBA" id="ARBA00022833"/>
    </source>
</evidence>
<name>A0ABM1IAW5_POLDO</name>
<keyword evidence="4" id="KW-1003">Cell membrane</keyword>
<organism evidence="15 16">
    <name type="scientific">Polistes dominula</name>
    <name type="common">European paper wasp</name>
    <name type="synonym">Vespa dominula</name>
    <dbReference type="NCBI Taxonomy" id="743375"/>
    <lineage>
        <taxon>Eukaryota</taxon>
        <taxon>Metazoa</taxon>
        <taxon>Ecdysozoa</taxon>
        <taxon>Arthropoda</taxon>
        <taxon>Hexapoda</taxon>
        <taxon>Insecta</taxon>
        <taxon>Pterygota</taxon>
        <taxon>Neoptera</taxon>
        <taxon>Endopterygota</taxon>
        <taxon>Hymenoptera</taxon>
        <taxon>Apocrita</taxon>
        <taxon>Aculeata</taxon>
        <taxon>Vespoidea</taxon>
        <taxon>Vespidae</taxon>
        <taxon>Polistinae</taxon>
        <taxon>Polistini</taxon>
        <taxon>Polistes</taxon>
    </lineage>
</organism>
<keyword evidence="3 11" id="KW-0728">SH3 domain</keyword>
<dbReference type="SUPFAM" id="SSF50044">
    <property type="entry name" value="SH3-domain"/>
    <property type="match status" value="1"/>
</dbReference>
<keyword evidence="8" id="KW-0863">Zinc-finger</keyword>
<feature type="region of interest" description="Disordered" evidence="12">
    <location>
        <begin position="114"/>
        <end position="162"/>
    </location>
</feature>
<dbReference type="InterPro" id="IPR002219">
    <property type="entry name" value="PKC_DAG/PE"/>
</dbReference>
<evidence type="ECO:0000256" key="5">
    <source>
        <dbReference type="ARBA" id="ARBA00022490"/>
    </source>
</evidence>
<dbReference type="InterPro" id="IPR027267">
    <property type="entry name" value="AH/BAR_dom_sf"/>
</dbReference>
<keyword evidence="5" id="KW-0963">Cytoplasm</keyword>
<evidence type="ECO:0000256" key="8">
    <source>
        <dbReference type="ARBA" id="ARBA00022771"/>
    </source>
</evidence>
<dbReference type="CDD" id="cd00174">
    <property type="entry name" value="SH3"/>
    <property type="match status" value="1"/>
</dbReference>
<dbReference type="PROSITE" id="PS50002">
    <property type="entry name" value="SH3"/>
    <property type="match status" value="1"/>
</dbReference>
<dbReference type="InterPro" id="IPR039688">
    <property type="entry name" value="STAC1/2/3"/>
</dbReference>
<dbReference type="SMART" id="SM00109">
    <property type="entry name" value="C1"/>
    <property type="match status" value="1"/>
</dbReference>
<evidence type="ECO:0000256" key="2">
    <source>
        <dbReference type="ARBA" id="ARBA00004496"/>
    </source>
</evidence>
<evidence type="ECO:0000256" key="6">
    <source>
        <dbReference type="ARBA" id="ARBA00022723"/>
    </source>
</evidence>
<dbReference type="Gene3D" id="1.20.1270.60">
    <property type="entry name" value="Arfaptin homology (AH) domain/BAR domain"/>
    <property type="match status" value="1"/>
</dbReference>
<dbReference type="PROSITE" id="PS00479">
    <property type="entry name" value="ZF_DAG_PE_1"/>
    <property type="match status" value="1"/>
</dbReference>
<dbReference type="Gene3D" id="3.30.60.20">
    <property type="match status" value="1"/>
</dbReference>
<dbReference type="GeneID" id="107066856"/>
<keyword evidence="9" id="KW-0862">Zinc</keyword>
<dbReference type="PANTHER" id="PTHR15135:SF7">
    <property type="entry name" value="STAC-LIKE, ISOFORM J"/>
    <property type="match status" value="1"/>
</dbReference>
<dbReference type="CDD" id="cd20817">
    <property type="entry name" value="C1_Stac"/>
    <property type="match status" value="1"/>
</dbReference>
<evidence type="ECO:0000259" key="13">
    <source>
        <dbReference type="PROSITE" id="PS50002"/>
    </source>
</evidence>
<feature type="compositionally biased region" description="Polar residues" evidence="12">
    <location>
        <begin position="592"/>
        <end position="601"/>
    </location>
</feature>
<feature type="compositionally biased region" description="Basic residues" evidence="12">
    <location>
        <begin position="138"/>
        <end position="147"/>
    </location>
</feature>
<evidence type="ECO:0000256" key="7">
    <source>
        <dbReference type="ARBA" id="ARBA00022737"/>
    </source>
</evidence>
<reference evidence="16" key="1">
    <citation type="submission" date="2025-08" db="UniProtKB">
        <authorList>
            <consortium name="RefSeq"/>
        </authorList>
    </citation>
    <scope>IDENTIFICATION</scope>
    <source>
        <tissue evidence="16">Whole body</tissue>
    </source>
</reference>
<dbReference type="InterPro" id="IPR001452">
    <property type="entry name" value="SH3_domain"/>
</dbReference>
<dbReference type="PANTHER" id="PTHR15135">
    <property type="entry name" value="STAC"/>
    <property type="match status" value="1"/>
</dbReference>
<sequence length="1039" mass="117169">MFVIFPLEELLRLYENPFRESYESLTLNANYNYQSVSSSSGNYYHHHHHHHREEVNPINRNSLPVVKLETTKDECYENRTKIIQVRDKIERKNDNNNNNKNNIDIIINNNSYNNTSNNNNNNNININNNKSNKDKQLRNKTKRRRDHKVRDDYDKDNDQDNNIILRDQHSRQVSRKKGRNMLNNRNIIGDEAAAAAAAAITTTSIANNPLKDLTQPNLNDSLKQHNANALKLVQTVAEFAQEFGEAMENHSANIRRLVDDFRSRSGEPRLDSSGMRRVWENLLRQVEADAVSHLDFAALLQQQLSRPTIEASFHRKFQSRKVFSYREGYEQEIAKSEEKLQRARADYKRSYASLLTNEGGNETELKRAYLEAHNAYVLQLRATNAICECYQTNCLPGLLDEIAEVYEELCGLVCKCVAGISEAAYERTTEQAKRYQNVTKDAQTVVPINDLQILARNLSVNATPRKPVKRLFVALSRPEQVPIEKAAQIPQLRDELVPTGISTLPFMEELKREHETLTQKKGRIQEALDALIRMQRKSAESNLYTKVAELQENISMKRFELGVAKLDLAALQAQKELFGGGEAGQPDGMSSRKMSNGSTGSTKHKWLKAFKSLKTSSPTTSPPADKGKQAMYHAVSTVVALSRKNNDIEDGHVWREYTYRKITPCDACGQVLRGHSRQGLRCRNCKVNAHSDCINQIQPIKCPSLAPKKSGGIPLLRRQKTQAPVDDTPPADHNVDTIYQVLKQAGEIRGNSTNSPPTPPTADHPPSGAAPSGSARASSHPCSSSTSAPHSPQRRRERLNLRMKSLSLDSPEGTAHVRHRPRDYYTSGQRESTPPRHSDSGSINRLSPCSPGQGHAMHKHIRSAIRTSSVELPDENDKCYSSASTSPCPSPHPNNQNHMNPPGKRVLPPNNLYVVLYNFEARHRDELDLKPGYKVTVIDKSEKDWWKGKCLGGRAGYFPSAYVMRVESGQKTLQVTRNLQLKDQITLLRDQIVIQVGEEVDGVAMVRFAADVRSAEHIGKEGDVLYNETLCPLMYLQEV</sequence>
<keyword evidence="7" id="KW-0677">Repeat</keyword>
<dbReference type="Proteomes" id="UP000694924">
    <property type="component" value="Unplaced"/>
</dbReference>
<evidence type="ECO:0000256" key="10">
    <source>
        <dbReference type="ARBA" id="ARBA00023136"/>
    </source>
</evidence>
<evidence type="ECO:0000256" key="1">
    <source>
        <dbReference type="ARBA" id="ARBA00004278"/>
    </source>
</evidence>
<dbReference type="SUPFAM" id="SSF57889">
    <property type="entry name" value="Cysteine-rich domain"/>
    <property type="match status" value="1"/>
</dbReference>
<comment type="subcellular location">
    <subcellularLocation>
        <location evidence="1">Cell membrane</location>
        <location evidence="1">Sarcolemma</location>
        <topology evidence="1">Peripheral membrane protein</topology>
        <orientation evidence="1">Cytoplasmic side</orientation>
    </subcellularLocation>
    <subcellularLocation>
        <location evidence="2">Cytoplasm</location>
    </subcellularLocation>
</comment>
<dbReference type="PRINTS" id="PR00452">
    <property type="entry name" value="SH3DOMAIN"/>
</dbReference>
<dbReference type="RefSeq" id="XP_015177352.1">
    <property type="nucleotide sequence ID" value="XM_015321866.1"/>
</dbReference>
<feature type="compositionally biased region" description="Basic and acidic residues" evidence="12">
    <location>
        <begin position="148"/>
        <end position="158"/>
    </location>
</feature>
<keyword evidence="10" id="KW-0472">Membrane</keyword>
<evidence type="ECO:0000256" key="3">
    <source>
        <dbReference type="ARBA" id="ARBA00022443"/>
    </source>
</evidence>
<dbReference type="InterPro" id="IPR059031">
    <property type="entry name" value="SH3_20"/>
</dbReference>
<dbReference type="Pfam" id="PF26085">
    <property type="entry name" value="SH3_20"/>
    <property type="match status" value="1"/>
</dbReference>
<dbReference type="SUPFAM" id="SSF103657">
    <property type="entry name" value="BAR/IMD domain-like"/>
    <property type="match status" value="1"/>
</dbReference>
<feature type="region of interest" description="Disordered" evidence="12">
    <location>
        <begin position="580"/>
        <end position="602"/>
    </location>
</feature>
<dbReference type="SMART" id="SM00326">
    <property type="entry name" value="SH3"/>
    <property type="match status" value="1"/>
</dbReference>
<feature type="compositionally biased region" description="Low complexity" evidence="12">
    <location>
        <begin position="893"/>
        <end position="902"/>
    </location>
</feature>
<evidence type="ECO:0000256" key="11">
    <source>
        <dbReference type="PROSITE-ProRule" id="PRU00192"/>
    </source>
</evidence>
<feature type="domain" description="Phorbol-ester/DAG-type" evidence="14">
    <location>
        <begin position="651"/>
        <end position="702"/>
    </location>
</feature>
<evidence type="ECO:0000256" key="4">
    <source>
        <dbReference type="ARBA" id="ARBA00022475"/>
    </source>
</evidence>
<dbReference type="Pfam" id="PF00018">
    <property type="entry name" value="SH3_1"/>
    <property type="match status" value="1"/>
</dbReference>
<gene>
    <name evidence="16" type="primary">LOC107066856</name>
</gene>
<accession>A0ABM1IAW5</accession>
<keyword evidence="6" id="KW-0479">Metal-binding</keyword>
<dbReference type="Pfam" id="PF00130">
    <property type="entry name" value="C1_1"/>
    <property type="match status" value="1"/>
</dbReference>
<feature type="region of interest" description="Disordered" evidence="12">
    <location>
        <begin position="748"/>
        <end position="906"/>
    </location>
</feature>
<dbReference type="InterPro" id="IPR036028">
    <property type="entry name" value="SH3-like_dom_sf"/>
</dbReference>
<dbReference type="InterPro" id="IPR046349">
    <property type="entry name" value="C1-like_sf"/>
</dbReference>
<feature type="compositionally biased region" description="Low complexity" evidence="12">
    <location>
        <begin position="764"/>
        <end position="791"/>
    </location>
</feature>
<keyword evidence="15" id="KW-1185">Reference proteome</keyword>